<keyword evidence="3 5" id="KW-0808">Transferase</keyword>
<comment type="caution">
    <text evidence="6">The sequence shown here is derived from an EMBL/GenBank/DDBJ whole genome shotgun (WGS) entry which is preliminary data.</text>
</comment>
<keyword evidence="7" id="KW-1185">Reference proteome</keyword>
<dbReference type="InterPro" id="IPR029063">
    <property type="entry name" value="SAM-dependent_MTases_sf"/>
</dbReference>
<dbReference type="SUPFAM" id="SSF53335">
    <property type="entry name" value="S-adenosyl-L-methionine-dependent methyltransferases"/>
    <property type="match status" value="1"/>
</dbReference>
<gene>
    <name evidence="5 6" type="primary">menG</name>
    <name evidence="6" type="ORF">MPNT_170022</name>
</gene>
<comment type="function">
    <text evidence="5">Methyltransferase required for the conversion of demethylmenaquinol (DMKH2) to menaquinol (MKH2).</text>
</comment>
<feature type="binding site" evidence="5">
    <location>
        <position position="60"/>
    </location>
    <ligand>
        <name>S-adenosyl-L-methionine</name>
        <dbReference type="ChEBI" id="CHEBI:59789"/>
    </ligand>
</feature>
<feature type="binding site" evidence="5">
    <location>
        <position position="81"/>
    </location>
    <ligand>
        <name>S-adenosyl-L-methionine</name>
        <dbReference type="ChEBI" id="CHEBI:59789"/>
    </ligand>
</feature>
<dbReference type="UniPathway" id="UPA00079">
    <property type="reaction ID" value="UER00169"/>
</dbReference>
<organism evidence="6 7">
    <name type="scientific">Candidatus Methylacidithermus pantelleriae</name>
    <dbReference type="NCBI Taxonomy" id="2744239"/>
    <lineage>
        <taxon>Bacteria</taxon>
        <taxon>Pseudomonadati</taxon>
        <taxon>Verrucomicrobiota</taxon>
        <taxon>Methylacidiphilae</taxon>
        <taxon>Methylacidiphilales</taxon>
        <taxon>Methylacidiphilaceae</taxon>
        <taxon>Candidatus Methylacidithermus</taxon>
    </lineage>
</organism>
<name>A0A8J2BLX9_9BACT</name>
<keyword evidence="1 5" id="KW-0474">Menaquinone biosynthesis</keyword>
<accession>A0A8J2BLX9</accession>
<dbReference type="Proteomes" id="UP000663859">
    <property type="component" value="Unassembled WGS sequence"/>
</dbReference>
<dbReference type="GO" id="GO:0009234">
    <property type="term" value="P:menaquinone biosynthetic process"/>
    <property type="evidence" value="ECO:0007669"/>
    <property type="project" value="UniProtKB-UniRule"/>
</dbReference>
<evidence type="ECO:0000256" key="4">
    <source>
        <dbReference type="ARBA" id="ARBA00022691"/>
    </source>
</evidence>
<dbReference type="PANTHER" id="PTHR43591">
    <property type="entry name" value="METHYLTRANSFERASE"/>
    <property type="match status" value="1"/>
</dbReference>
<dbReference type="PROSITE" id="PS51608">
    <property type="entry name" value="SAM_MT_UBIE"/>
    <property type="match status" value="1"/>
</dbReference>
<keyword evidence="2 5" id="KW-0489">Methyltransferase</keyword>
<dbReference type="GO" id="GO:0032259">
    <property type="term" value="P:methylation"/>
    <property type="evidence" value="ECO:0007669"/>
    <property type="project" value="UniProtKB-KW"/>
</dbReference>
<dbReference type="RefSeq" id="WP_174583028.1">
    <property type="nucleotide sequence ID" value="NZ_CAJNOB010000009.1"/>
</dbReference>
<evidence type="ECO:0000313" key="7">
    <source>
        <dbReference type="Proteomes" id="UP000663859"/>
    </source>
</evidence>
<dbReference type="EC" id="2.1.1.163" evidence="5"/>
<dbReference type="NCBIfam" id="TIGR01934">
    <property type="entry name" value="MenG_MenH_UbiE"/>
    <property type="match status" value="1"/>
</dbReference>
<comment type="caution">
    <text evidence="5">Lacks conserved residue(s) required for the propagation of feature annotation.</text>
</comment>
<dbReference type="CDD" id="cd02440">
    <property type="entry name" value="AdoMet_MTases"/>
    <property type="match status" value="1"/>
</dbReference>
<dbReference type="AlphaFoldDB" id="A0A8J2BLX9"/>
<comment type="catalytic activity">
    <reaction evidence="5">
        <text>a 2-demethylmenaquinol + S-adenosyl-L-methionine = a menaquinol + S-adenosyl-L-homocysteine + H(+)</text>
        <dbReference type="Rhea" id="RHEA:42640"/>
        <dbReference type="Rhea" id="RHEA-COMP:9539"/>
        <dbReference type="Rhea" id="RHEA-COMP:9563"/>
        <dbReference type="ChEBI" id="CHEBI:15378"/>
        <dbReference type="ChEBI" id="CHEBI:18151"/>
        <dbReference type="ChEBI" id="CHEBI:55437"/>
        <dbReference type="ChEBI" id="CHEBI:57856"/>
        <dbReference type="ChEBI" id="CHEBI:59789"/>
        <dbReference type="EC" id="2.1.1.163"/>
    </reaction>
</comment>
<feature type="binding site" evidence="5">
    <location>
        <begin position="102"/>
        <end position="103"/>
    </location>
    <ligand>
        <name>S-adenosyl-L-methionine</name>
        <dbReference type="ChEBI" id="CHEBI:59789"/>
    </ligand>
</feature>
<dbReference type="Gene3D" id="3.40.50.150">
    <property type="entry name" value="Vaccinia Virus protein VP39"/>
    <property type="match status" value="1"/>
</dbReference>
<dbReference type="InterPro" id="IPR004033">
    <property type="entry name" value="UbiE/COQ5_MeTrFase"/>
</dbReference>
<evidence type="ECO:0000256" key="5">
    <source>
        <dbReference type="HAMAP-Rule" id="MF_01813"/>
    </source>
</evidence>
<dbReference type="Pfam" id="PF01209">
    <property type="entry name" value="Ubie_methyltran"/>
    <property type="match status" value="1"/>
</dbReference>
<dbReference type="GO" id="GO:0043770">
    <property type="term" value="F:demethylmenaquinone methyltransferase activity"/>
    <property type="evidence" value="ECO:0007669"/>
    <property type="project" value="UniProtKB-UniRule"/>
</dbReference>
<protein>
    <recommendedName>
        <fullName evidence="5">Demethylmenaquinone methyltransferase</fullName>
        <ecNumber evidence="5">2.1.1.163</ecNumber>
    </recommendedName>
</protein>
<evidence type="ECO:0000256" key="1">
    <source>
        <dbReference type="ARBA" id="ARBA00022428"/>
    </source>
</evidence>
<dbReference type="PANTHER" id="PTHR43591:SF24">
    <property type="entry name" value="2-METHOXY-6-POLYPRENYL-1,4-BENZOQUINOL METHYLASE, MITOCHONDRIAL"/>
    <property type="match status" value="1"/>
</dbReference>
<evidence type="ECO:0000256" key="2">
    <source>
        <dbReference type="ARBA" id="ARBA00022603"/>
    </source>
</evidence>
<comment type="pathway">
    <text evidence="5">Quinol/quinone metabolism; menaquinone biosynthesis; menaquinol from 1,4-dihydroxy-2-naphthoate: step 2/2.</text>
</comment>
<sequence length="251" mass="28518">MDPIAPLPVDMGRLFDCLAPRYERINHLLSLGFDLYWRWRLAKCVCRQRPRRLLDLATGSGEVIRSLLRARAVTGEIVGIDLSKEMLQEAHRKGVSNVYLGNAEELPFADQSFEAVTVAFGLRNFYRRDRVLQEVKRVLVPGGRFYILEFSLPYPCLRSVYFAYIETLGPWLAKKHGLPPEPYHYLARSIRGFLSARQLARLLVEHGFEAVGFRRFTGGIACLHWATKPTAVFGSEHRAVWKDAGPARCGG</sequence>
<keyword evidence="4 5" id="KW-0949">S-adenosyl-L-methionine</keyword>
<dbReference type="EMBL" id="CAJNOB010000009">
    <property type="protein sequence ID" value="CAF0694649.1"/>
    <property type="molecule type" value="Genomic_DNA"/>
</dbReference>
<comment type="similarity">
    <text evidence="5">Belongs to the class I-like SAM-binding methyltransferase superfamily. MenG/UbiE family.</text>
</comment>
<evidence type="ECO:0000313" key="6">
    <source>
        <dbReference type="EMBL" id="CAF0694649.1"/>
    </source>
</evidence>
<proteinExistence type="inferred from homology"/>
<dbReference type="HAMAP" id="MF_01813">
    <property type="entry name" value="MenG_UbiE_methyltr"/>
    <property type="match status" value="1"/>
</dbReference>
<reference evidence="6" key="1">
    <citation type="submission" date="2021-02" db="EMBL/GenBank/DDBJ databases">
        <authorList>
            <person name="Cremers G."/>
            <person name="Picone N."/>
        </authorList>
    </citation>
    <scope>NUCLEOTIDE SEQUENCE</scope>
    <source>
        <strain evidence="6">PQ17</strain>
    </source>
</reference>
<evidence type="ECO:0000256" key="3">
    <source>
        <dbReference type="ARBA" id="ARBA00022679"/>
    </source>
</evidence>